<keyword evidence="1" id="KW-0175">Coiled coil</keyword>
<gene>
    <name evidence="3" type="ORF">FHS03_000980</name>
</gene>
<evidence type="ECO:0000313" key="4">
    <source>
        <dbReference type="Proteomes" id="UP000541535"/>
    </source>
</evidence>
<organism evidence="3 4">
    <name type="scientific">Pseudoduganella violacea</name>
    <dbReference type="NCBI Taxonomy" id="1715466"/>
    <lineage>
        <taxon>Bacteria</taxon>
        <taxon>Pseudomonadati</taxon>
        <taxon>Pseudomonadota</taxon>
        <taxon>Betaproteobacteria</taxon>
        <taxon>Burkholderiales</taxon>
        <taxon>Oxalobacteraceae</taxon>
        <taxon>Telluria group</taxon>
        <taxon>Pseudoduganella</taxon>
    </lineage>
</organism>
<comment type="caution">
    <text evidence="3">The sequence shown here is derived from an EMBL/GenBank/DDBJ whole genome shotgun (WGS) entry which is preliminary data.</text>
</comment>
<dbReference type="RefSeq" id="WP_183439879.1">
    <property type="nucleotide sequence ID" value="NZ_JACHXD010000002.1"/>
</dbReference>
<feature type="coiled-coil region" evidence="1">
    <location>
        <begin position="367"/>
        <end position="394"/>
    </location>
</feature>
<reference evidence="3 4" key="1">
    <citation type="submission" date="2020-08" db="EMBL/GenBank/DDBJ databases">
        <title>Genomic Encyclopedia of Type Strains, Phase III (KMG-III): the genomes of soil and plant-associated and newly described type strains.</title>
        <authorList>
            <person name="Whitman W."/>
        </authorList>
    </citation>
    <scope>NUCLEOTIDE SEQUENCE [LARGE SCALE GENOMIC DNA]</scope>
    <source>
        <strain evidence="3 4">CECT 8897</strain>
    </source>
</reference>
<feature type="compositionally biased region" description="Low complexity" evidence="2">
    <location>
        <begin position="399"/>
        <end position="414"/>
    </location>
</feature>
<evidence type="ECO:0000256" key="2">
    <source>
        <dbReference type="SAM" id="MobiDB-lite"/>
    </source>
</evidence>
<name>A0A7W5B7H1_9BURK</name>
<proteinExistence type="predicted"/>
<dbReference type="EMBL" id="JACHXD010000002">
    <property type="protein sequence ID" value="MBB3117954.1"/>
    <property type="molecule type" value="Genomic_DNA"/>
</dbReference>
<protein>
    <submittedName>
        <fullName evidence="3">Uncharacterized protein</fullName>
    </submittedName>
</protein>
<sequence length="484" mass="51560">MTQELIYRCTNDACGRGWPRQVAFCPYCGTQQEAASEAPVEPSPAAPAAAQPPRPAASGGATAIGANSGTAQNELDFEPPSLTHANAAIRDLAPPSLAKTIASAQAEVSRGDGDAEGASRGGNLAWNSGQGGAPNKPPVAQGPALSSDMPEWASPAPPARKLAPDEILAPPAQGIHSAQQANAGGGKPAAAPRAEAPRSGAPLRKPISKTTWFMVALFLLAVWILMRPESAAKKAAYRVDDAIAMLPECRLADARAELAALTEAKAPKAQTKRLQDAIAGAAPGCEKKVRRDKAWKELAPILESATKSGAAERAAERLSGFTRKWGESTETKELAGRIDAKRAENLLDEADACLRKNDRPCLEARIKAAEKLKRPEAEERIRQLRERLSHLLESTLLDQASSPAPQSEAASATAREAQRLQADAQREIGQGNYRAAIGRASQCMTQTDPGNRECQQLHEKAERLEREYQRCIMGGMSWFNGRCL</sequence>
<dbReference type="Proteomes" id="UP000541535">
    <property type="component" value="Unassembled WGS sequence"/>
</dbReference>
<dbReference type="AlphaFoldDB" id="A0A7W5B7H1"/>
<keyword evidence="4" id="KW-1185">Reference proteome</keyword>
<feature type="compositionally biased region" description="Low complexity" evidence="2">
    <location>
        <begin position="178"/>
        <end position="202"/>
    </location>
</feature>
<evidence type="ECO:0000256" key="1">
    <source>
        <dbReference type="SAM" id="Coils"/>
    </source>
</evidence>
<feature type="compositionally biased region" description="Pro residues" evidence="2">
    <location>
        <begin position="41"/>
        <end position="55"/>
    </location>
</feature>
<feature type="region of interest" description="Disordered" evidence="2">
    <location>
        <begin position="103"/>
        <end position="162"/>
    </location>
</feature>
<feature type="region of interest" description="Disordered" evidence="2">
    <location>
        <begin position="176"/>
        <end position="203"/>
    </location>
</feature>
<feature type="region of interest" description="Disordered" evidence="2">
    <location>
        <begin position="397"/>
        <end position="420"/>
    </location>
</feature>
<feature type="region of interest" description="Disordered" evidence="2">
    <location>
        <begin position="35"/>
        <end position="78"/>
    </location>
</feature>
<accession>A0A7W5B7H1</accession>
<evidence type="ECO:0000313" key="3">
    <source>
        <dbReference type="EMBL" id="MBB3117954.1"/>
    </source>
</evidence>